<organism evidence="1 2">
    <name type="scientific">Rhodocyclus tenuis</name>
    <name type="common">Rhodospirillum tenue</name>
    <dbReference type="NCBI Taxonomy" id="1066"/>
    <lineage>
        <taxon>Bacteria</taxon>
        <taxon>Pseudomonadati</taxon>
        <taxon>Pseudomonadota</taxon>
        <taxon>Betaproteobacteria</taxon>
        <taxon>Rhodocyclales</taxon>
        <taxon>Rhodocyclaceae</taxon>
        <taxon>Rhodocyclus</taxon>
    </lineage>
</organism>
<dbReference type="Proteomes" id="UP000480275">
    <property type="component" value="Unassembled WGS sequence"/>
</dbReference>
<sequence>MHETIAVVFDFDDTLAPDSTSGYLSQAGITDLSSFWKKDVASLTEDDWDPVPAYLYKMIELSLTGRVPKITKDSLIEWGKRLPLHEGVPGVFARLKNVAKDANPRANLEFYLISSGIGDIVRNTPIANEFTDIWASEFAYGADGGICFPKKIVSFTDKTRYLFHIQKGLVGPQARGKPFDVNKKLKPEQIRIPINHMIFVGDGYTDIPCFSLVKKDGGVSIAVFDKTLGEKWGSAYQFVHDGRVSNLLSANYSEQSDLSIFLSMAVENLATDIAISSGTYQG</sequence>
<proteinExistence type="predicted"/>
<gene>
    <name evidence="1" type="ORF">GHK24_01500</name>
</gene>
<dbReference type="EMBL" id="WIXJ01000001">
    <property type="protein sequence ID" value="MQY50459.1"/>
    <property type="molecule type" value="Genomic_DNA"/>
</dbReference>
<dbReference type="GO" id="GO:0016787">
    <property type="term" value="F:hydrolase activity"/>
    <property type="evidence" value="ECO:0007669"/>
    <property type="project" value="UniProtKB-KW"/>
</dbReference>
<protein>
    <submittedName>
        <fullName evidence="1">Haloacid dehalogenase-like hydrolase</fullName>
    </submittedName>
</protein>
<keyword evidence="1" id="KW-0378">Hydrolase</keyword>
<reference evidence="1 2" key="1">
    <citation type="submission" date="2019-10" db="EMBL/GenBank/DDBJ databases">
        <title>Whole-genome sequence of the purple nonsulfur photosynthetic bacterium Rhodocyclus tenuis.</title>
        <authorList>
            <person name="Kyndt J.A."/>
            <person name="Meyer T.E."/>
        </authorList>
    </citation>
    <scope>NUCLEOTIDE SEQUENCE [LARGE SCALE GENOMIC DNA]</scope>
    <source>
        <strain evidence="1 2">DSM 110</strain>
    </source>
</reference>
<evidence type="ECO:0000313" key="1">
    <source>
        <dbReference type="EMBL" id="MQY50459.1"/>
    </source>
</evidence>
<dbReference type="Gene3D" id="3.40.50.1000">
    <property type="entry name" value="HAD superfamily/HAD-like"/>
    <property type="match status" value="1"/>
</dbReference>
<dbReference type="SUPFAM" id="SSF56784">
    <property type="entry name" value="HAD-like"/>
    <property type="match status" value="1"/>
</dbReference>
<dbReference type="InterPro" id="IPR023214">
    <property type="entry name" value="HAD_sf"/>
</dbReference>
<dbReference type="OrthoDB" id="9785423at2"/>
<evidence type="ECO:0000313" key="2">
    <source>
        <dbReference type="Proteomes" id="UP000480275"/>
    </source>
</evidence>
<name>A0A6L5JTB0_RHOTE</name>
<accession>A0A6L5JTB0</accession>
<dbReference type="AlphaFoldDB" id="A0A6L5JTB0"/>
<dbReference type="Pfam" id="PF12710">
    <property type="entry name" value="HAD"/>
    <property type="match status" value="1"/>
</dbReference>
<dbReference type="InterPro" id="IPR036412">
    <property type="entry name" value="HAD-like_sf"/>
</dbReference>
<comment type="caution">
    <text evidence="1">The sequence shown here is derived from an EMBL/GenBank/DDBJ whole genome shotgun (WGS) entry which is preliminary data.</text>
</comment>